<evidence type="ECO:0000313" key="2">
    <source>
        <dbReference type="Proteomes" id="UP001369082"/>
    </source>
</evidence>
<comment type="caution">
    <text evidence="1">The sequence shown here is derived from an EMBL/GenBank/DDBJ whole genome shotgun (WGS) entry which is preliminary data.</text>
</comment>
<sequence length="70" mass="7921">ELDQKTGVFFKAAEPKVHYKKCDNNARYNVCNSMGNLSTFVPDPNSEEILCFSCQFNEPVPALTSERHIP</sequence>
<reference evidence="1 2" key="1">
    <citation type="submission" date="2024-02" db="EMBL/GenBank/DDBJ databases">
        <title>Bacteria isolated from the canopy kelp, Nereocystis luetkeana.</title>
        <authorList>
            <person name="Pfister C.A."/>
            <person name="Younker I.T."/>
            <person name="Light S.H."/>
        </authorList>
    </citation>
    <scope>NUCLEOTIDE SEQUENCE [LARGE SCALE GENOMIC DNA]</scope>
    <source>
        <strain evidence="1 2">TI.1.05</strain>
    </source>
</reference>
<dbReference type="Proteomes" id="UP001369082">
    <property type="component" value="Unassembled WGS sequence"/>
</dbReference>
<accession>A0ABU9GV33</accession>
<evidence type="ECO:0000313" key="1">
    <source>
        <dbReference type="EMBL" id="MEL0631064.1"/>
    </source>
</evidence>
<name>A0ABU9GV33_9GAMM</name>
<feature type="non-terminal residue" evidence="1">
    <location>
        <position position="70"/>
    </location>
</feature>
<dbReference type="EMBL" id="JBAKAZ010000413">
    <property type="protein sequence ID" value="MEL0631064.1"/>
    <property type="molecule type" value="Genomic_DNA"/>
</dbReference>
<gene>
    <name evidence="1" type="ORF">V6256_15985</name>
</gene>
<keyword evidence="2" id="KW-1185">Reference proteome</keyword>
<proteinExistence type="predicted"/>
<feature type="non-terminal residue" evidence="1">
    <location>
        <position position="1"/>
    </location>
</feature>
<protein>
    <submittedName>
        <fullName evidence="1">Uncharacterized protein</fullName>
    </submittedName>
</protein>
<organism evidence="1 2">
    <name type="scientific">Psychromonas aquatilis</name>
    <dbReference type="NCBI Taxonomy" id="2005072"/>
    <lineage>
        <taxon>Bacteria</taxon>
        <taxon>Pseudomonadati</taxon>
        <taxon>Pseudomonadota</taxon>
        <taxon>Gammaproteobacteria</taxon>
        <taxon>Alteromonadales</taxon>
        <taxon>Psychromonadaceae</taxon>
        <taxon>Psychromonas</taxon>
    </lineage>
</organism>